<proteinExistence type="predicted"/>
<dbReference type="RefSeq" id="WP_311543375.1">
    <property type="nucleotide sequence ID" value="NZ_JAVREK010000002.1"/>
</dbReference>
<dbReference type="EMBL" id="JAVREK010000002">
    <property type="protein sequence ID" value="MDT0300941.1"/>
    <property type="molecule type" value="Genomic_DNA"/>
</dbReference>
<evidence type="ECO:0000259" key="5">
    <source>
        <dbReference type="Pfam" id="PF08100"/>
    </source>
</evidence>
<dbReference type="SUPFAM" id="SSF53335">
    <property type="entry name" value="S-adenosyl-L-methionine-dependent methyltransferases"/>
    <property type="match status" value="1"/>
</dbReference>
<keyword evidence="2" id="KW-0808">Transferase</keyword>
<evidence type="ECO:0000256" key="3">
    <source>
        <dbReference type="ARBA" id="ARBA00022691"/>
    </source>
</evidence>
<dbReference type="Gene3D" id="1.10.10.10">
    <property type="entry name" value="Winged helix-like DNA-binding domain superfamily/Winged helix DNA-binding domain"/>
    <property type="match status" value="1"/>
</dbReference>
<dbReference type="InterPro" id="IPR036390">
    <property type="entry name" value="WH_DNA-bd_sf"/>
</dbReference>
<keyword evidence="7" id="KW-1185">Reference proteome</keyword>
<keyword evidence="1 6" id="KW-0489">Methyltransferase</keyword>
<dbReference type="InterPro" id="IPR001077">
    <property type="entry name" value="COMT_C"/>
</dbReference>
<evidence type="ECO:0000256" key="2">
    <source>
        <dbReference type="ARBA" id="ARBA00022679"/>
    </source>
</evidence>
<dbReference type="PIRSF" id="PIRSF005739">
    <property type="entry name" value="O-mtase"/>
    <property type="match status" value="1"/>
</dbReference>
<dbReference type="Proteomes" id="UP001183226">
    <property type="component" value="Unassembled WGS sequence"/>
</dbReference>
<evidence type="ECO:0000313" key="6">
    <source>
        <dbReference type="EMBL" id="MDT0300941.1"/>
    </source>
</evidence>
<evidence type="ECO:0000259" key="4">
    <source>
        <dbReference type="Pfam" id="PF00891"/>
    </source>
</evidence>
<evidence type="ECO:0000256" key="1">
    <source>
        <dbReference type="ARBA" id="ARBA00022603"/>
    </source>
</evidence>
<evidence type="ECO:0000313" key="7">
    <source>
        <dbReference type="Proteomes" id="UP001183226"/>
    </source>
</evidence>
<protein>
    <submittedName>
        <fullName evidence="6">Methyltransferase</fullName>
    </submittedName>
</protein>
<dbReference type="InterPro" id="IPR012967">
    <property type="entry name" value="COMT_dimerisation"/>
</dbReference>
<gene>
    <name evidence="6" type="ORF">RM446_02305</name>
</gene>
<dbReference type="InterPro" id="IPR029063">
    <property type="entry name" value="SAM-dependent_MTases_sf"/>
</dbReference>
<reference evidence="7" key="1">
    <citation type="submission" date="2023-07" db="EMBL/GenBank/DDBJ databases">
        <title>30 novel species of actinomycetes from the DSMZ collection.</title>
        <authorList>
            <person name="Nouioui I."/>
        </authorList>
    </citation>
    <scope>NUCLEOTIDE SEQUENCE [LARGE SCALE GENOMIC DNA]</scope>
    <source>
        <strain evidence="7">DSM 45055</strain>
    </source>
</reference>
<dbReference type="Pfam" id="PF08100">
    <property type="entry name" value="Dimerisation"/>
    <property type="match status" value="1"/>
</dbReference>
<sequence length="346" mass="36673">MSTQPSTSAEEAVRTLFDMAGTLRPAAIRAAATLRLADPIAAGTTAAADLADLVSADPDRLTRLLRYLAALGLFERTDGDHYTLTELGELLRSDGPLSIRAMLDADGVLGRADLGTMDLVHTMRTGRPSYEKVFGTDFWSDVQRNPAYAESLEAVLGSGVGWDAELIIDSYPWKSATHVTDVGGGTGSLLIELLRKHGHLNGRVVDLPNAVAAARRRLAAAGLDSRGEATEASFFDRIPTGSDVYLLSAILADWTDEEAQRILRTVAEAAAPDGRVLLSEVNLPEAGAATDDPASTAADLYISATVTTPARTTSELVRIAEGAGLQLSWRGPGTEVRSLLEFTVVS</sequence>
<feature type="domain" description="O-methyltransferase dimerisation" evidence="5">
    <location>
        <begin position="21"/>
        <end position="91"/>
    </location>
</feature>
<dbReference type="PANTHER" id="PTHR43712">
    <property type="entry name" value="PUTATIVE (AFU_ORTHOLOGUE AFUA_4G14580)-RELATED"/>
    <property type="match status" value="1"/>
</dbReference>
<comment type="caution">
    <text evidence="6">The sequence shown here is derived from an EMBL/GenBank/DDBJ whole genome shotgun (WGS) entry which is preliminary data.</text>
</comment>
<dbReference type="Gene3D" id="3.40.50.150">
    <property type="entry name" value="Vaccinia Virus protein VP39"/>
    <property type="match status" value="1"/>
</dbReference>
<dbReference type="InterPro" id="IPR016461">
    <property type="entry name" value="COMT-like"/>
</dbReference>
<dbReference type="Gene3D" id="1.10.287.1350">
    <property type="match status" value="1"/>
</dbReference>
<dbReference type="PROSITE" id="PS51683">
    <property type="entry name" value="SAM_OMT_II"/>
    <property type="match status" value="1"/>
</dbReference>
<dbReference type="Pfam" id="PF00891">
    <property type="entry name" value="Methyltransf_2"/>
    <property type="match status" value="1"/>
</dbReference>
<dbReference type="PANTHER" id="PTHR43712:SF2">
    <property type="entry name" value="O-METHYLTRANSFERASE CICE"/>
    <property type="match status" value="1"/>
</dbReference>
<dbReference type="SUPFAM" id="SSF46785">
    <property type="entry name" value="Winged helix' DNA-binding domain"/>
    <property type="match status" value="1"/>
</dbReference>
<name>A0ABU2KP00_9ACTN</name>
<organism evidence="6 7">
    <name type="scientific">Streptomonospora wellingtoniae</name>
    <dbReference type="NCBI Taxonomy" id="3075544"/>
    <lineage>
        <taxon>Bacteria</taxon>
        <taxon>Bacillati</taxon>
        <taxon>Actinomycetota</taxon>
        <taxon>Actinomycetes</taxon>
        <taxon>Streptosporangiales</taxon>
        <taxon>Nocardiopsidaceae</taxon>
        <taxon>Streptomonospora</taxon>
    </lineage>
</organism>
<dbReference type="GO" id="GO:0008168">
    <property type="term" value="F:methyltransferase activity"/>
    <property type="evidence" value="ECO:0007669"/>
    <property type="project" value="UniProtKB-KW"/>
</dbReference>
<feature type="domain" description="O-methyltransferase C-terminal" evidence="4">
    <location>
        <begin position="118"/>
        <end position="325"/>
    </location>
</feature>
<accession>A0ABU2KP00</accession>
<keyword evidence="3" id="KW-0949">S-adenosyl-L-methionine</keyword>
<dbReference type="GO" id="GO:0032259">
    <property type="term" value="P:methylation"/>
    <property type="evidence" value="ECO:0007669"/>
    <property type="project" value="UniProtKB-KW"/>
</dbReference>
<dbReference type="InterPro" id="IPR036388">
    <property type="entry name" value="WH-like_DNA-bd_sf"/>
</dbReference>